<keyword evidence="7" id="KW-0007">Acetylation</keyword>
<dbReference type="GO" id="GO:0005634">
    <property type="term" value="C:nucleus"/>
    <property type="evidence" value="ECO:0007669"/>
    <property type="project" value="UniProtKB-SubCell"/>
</dbReference>
<dbReference type="PANTHER" id="PTHR10527">
    <property type="entry name" value="IMPORTIN BETA"/>
    <property type="match status" value="1"/>
</dbReference>
<keyword evidence="6" id="KW-0653">Protein transport</keyword>
<dbReference type="InterPro" id="IPR034085">
    <property type="entry name" value="TOG"/>
</dbReference>
<comment type="caution">
    <text evidence="11">The sequence shown here is derived from an EMBL/GenBank/DDBJ whole genome shotgun (WGS) entry which is preliminary data.</text>
</comment>
<gene>
    <name evidence="11" type="ORF">C2G38_2098540</name>
</gene>
<keyword evidence="5" id="KW-0677">Repeat</keyword>
<dbReference type="GO" id="GO:0031267">
    <property type="term" value="F:small GTPase binding"/>
    <property type="evidence" value="ECO:0007669"/>
    <property type="project" value="InterPro"/>
</dbReference>
<dbReference type="PROSITE" id="PS50077">
    <property type="entry name" value="HEAT_REPEAT"/>
    <property type="match status" value="4"/>
</dbReference>
<evidence type="ECO:0000256" key="9">
    <source>
        <dbReference type="PROSITE-ProRule" id="PRU00103"/>
    </source>
</evidence>
<proteinExistence type="predicted"/>
<dbReference type="PROSITE" id="PS50166">
    <property type="entry name" value="IMPORTIN_B_NT"/>
    <property type="match status" value="1"/>
</dbReference>
<evidence type="ECO:0000256" key="3">
    <source>
        <dbReference type="ARBA" id="ARBA00022448"/>
    </source>
</evidence>
<dbReference type="SMART" id="SM01349">
    <property type="entry name" value="TOG"/>
    <property type="match status" value="1"/>
</dbReference>
<dbReference type="InterPro" id="IPR001494">
    <property type="entry name" value="Importin-beta_N"/>
</dbReference>
<protein>
    <submittedName>
        <fullName evidence="11">Armadillo-type protein</fullName>
    </submittedName>
</protein>
<dbReference type="InterPro" id="IPR011989">
    <property type="entry name" value="ARM-like"/>
</dbReference>
<feature type="domain" description="Importin N-terminal" evidence="10">
    <location>
        <begin position="86"/>
        <end position="153"/>
    </location>
</feature>
<dbReference type="Pfam" id="PF25780">
    <property type="entry name" value="TPR_IPO5"/>
    <property type="match status" value="1"/>
</dbReference>
<evidence type="ECO:0000256" key="4">
    <source>
        <dbReference type="ARBA" id="ARBA00022490"/>
    </source>
</evidence>
<keyword evidence="12" id="KW-1185">Reference proteome</keyword>
<feature type="repeat" description="HEAT" evidence="9">
    <location>
        <begin position="486"/>
        <end position="524"/>
    </location>
</feature>
<comment type="subcellular location">
    <subcellularLocation>
        <location evidence="2">Cytoplasm</location>
    </subcellularLocation>
    <subcellularLocation>
        <location evidence="1">Nucleus</location>
    </subcellularLocation>
</comment>
<evidence type="ECO:0000313" key="12">
    <source>
        <dbReference type="Proteomes" id="UP000266673"/>
    </source>
</evidence>
<evidence type="ECO:0000256" key="7">
    <source>
        <dbReference type="ARBA" id="ARBA00022990"/>
    </source>
</evidence>
<dbReference type="AlphaFoldDB" id="A0A397V1Z5"/>
<evidence type="ECO:0000256" key="2">
    <source>
        <dbReference type="ARBA" id="ARBA00004496"/>
    </source>
</evidence>
<evidence type="ECO:0000313" key="11">
    <source>
        <dbReference type="EMBL" id="RIB13346.1"/>
    </source>
</evidence>
<evidence type="ECO:0000259" key="10">
    <source>
        <dbReference type="PROSITE" id="PS50166"/>
    </source>
</evidence>
<dbReference type="InterPro" id="IPR016024">
    <property type="entry name" value="ARM-type_fold"/>
</dbReference>
<evidence type="ECO:0000256" key="8">
    <source>
        <dbReference type="ARBA" id="ARBA00023242"/>
    </source>
</evidence>
<name>A0A397V1Z5_9GLOM</name>
<dbReference type="Proteomes" id="UP000266673">
    <property type="component" value="Unassembled WGS sequence"/>
</dbReference>
<dbReference type="InterPro" id="IPR057672">
    <property type="entry name" value="TPR_IPO4/5"/>
</dbReference>
<dbReference type="OrthoDB" id="7862313at2759"/>
<dbReference type="GO" id="GO:0005737">
    <property type="term" value="C:cytoplasm"/>
    <property type="evidence" value="ECO:0007669"/>
    <property type="project" value="UniProtKB-SubCell"/>
</dbReference>
<dbReference type="InterPro" id="IPR040122">
    <property type="entry name" value="Importin_beta"/>
</dbReference>
<dbReference type="Pfam" id="PF03810">
    <property type="entry name" value="IBN_N"/>
    <property type="match status" value="1"/>
</dbReference>
<evidence type="ECO:0000256" key="1">
    <source>
        <dbReference type="ARBA" id="ARBA00004123"/>
    </source>
</evidence>
<dbReference type="InterPro" id="IPR021133">
    <property type="entry name" value="HEAT_type_2"/>
</dbReference>
<reference evidence="11 12" key="1">
    <citation type="submission" date="2018-06" db="EMBL/GenBank/DDBJ databases">
        <title>Comparative genomics reveals the genomic features of Rhizophagus irregularis, R. cerebriforme, R. diaphanum and Gigaspora rosea, and their symbiotic lifestyle signature.</title>
        <authorList>
            <person name="Morin E."/>
            <person name="San Clemente H."/>
            <person name="Chen E.C.H."/>
            <person name="De La Providencia I."/>
            <person name="Hainaut M."/>
            <person name="Kuo A."/>
            <person name="Kohler A."/>
            <person name="Murat C."/>
            <person name="Tang N."/>
            <person name="Roy S."/>
            <person name="Loubradou J."/>
            <person name="Henrissat B."/>
            <person name="Grigoriev I.V."/>
            <person name="Corradi N."/>
            <person name="Roux C."/>
            <person name="Martin F.M."/>
        </authorList>
    </citation>
    <scope>NUCLEOTIDE SEQUENCE [LARGE SCALE GENOMIC DNA]</scope>
    <source>
        <strain evidence="11 12">DAOM 194757</strain>
    </source>
</reference>
<dbReference type="GO" id="GO:0006606">
    <property type="term" value="P:protein import into nucleus"/>
    <property type="evidence" value="ECO:0007669"/>
    <property type="project" value="InterPro"/>
</dbReference>
<dbReference type="InterPro" id="IPR058584">
    <property type="entry name" value="IMB1_TNPO1-like_TPR"/>
</dbReference>
<dbReference type="Pfam" id="PF13513">
    <property type="entry name" value="HEAT_EZ"/>
    <property type="match status" value="1"/>
</dbReference>
<evidence type="ECO:0000256" key="6">
    <source>
        <dbReference type="ARBA" id="ARBA00022927"/>
    </source>
</evidence>
<dbReference type="STRING" id="44941.A0A397V1Z5"/>
<dbReference type="SUPFAM" id="SSF48371">
    <property type="entry name" value="ARM repeat"/>
    <property type="match status" value="2"/>
</dbReference>
<accession>A0A397V1Z5</accession>
<feature type="repeat" description="HEAT" evidence="9">
    <location>
        <begin position="224"/>
        <end position="262"/>
    </location>
</feature>
<dbReference type="Pfam" id="PF25574">
    <property type="entry name" value="TPR_IMB1"/>
    <property type="match status" value="1"/>
</dbReference>
<evidence type="ECO:0000256" key="5">
    <source>
        <dbReference type="ARBA" id="ARBA00022737"/>
    </source>
</evidence>
<organism evidence="11 12">
    <name type="scientific">Gigaspora rosea</name>
    <dbReference type="NCBI Taxonomy" id="44941"/>
    <lineage>
        <taxon>Eukaryota</taxon>
        <taxon>Fungi</taxon>
        <taxon>Fungi incertae sedis</taxon>
        <taxon>Mucoromycota</taxon>
        <taxon>Glomeromycotina</taxon>
        <taxon>Glomeromycetes</taxon>
        <taxon>Diversisporales</taxon>
        <taxon>Gigasporaceae</taxon>
        <taxon>Gigaspora</taxon>
    </lineage>
</organism>
<keyword evidence="4" id="KW-0963">Cytoplasm</keyword>
<dbReference type="Gene3D" id="1.25.10.10">
    <property type="entry name" value="Leucine-rich Repeat Variant"/>
    <property type="match status" value="1"/>
</dbReference>
<keyword evidence="8" id="KW-0539">Nucleus</keyword>
<sequence length="1108" mass="124368">MLYGSLGQFRSSNQNFNSNITIASNVIDQSKFPIIFNQDDEKSLATVRFFSFFFLIMEQQQFINGLEELLTQLVSSDTDTARIRTATSTLNNEYYNSASCVPAYVHILSSSPSWQVRQLAAVELRKRGPKWWSKIDANSQSAIKSRLLEIILQEPENIVRHATARVISSIGKIEIPAGNWNDLPQFLYQCCKSQSAGQREVGVFVLFTLMEVIEDVFADSLLQLLQLFGDALNDPESQAVRVITMQALGRVAEFIEPDKKEEIQIFRNLIPPMVNILVQCLKDGDNDSTIKGFELFETLLMMDAPLLSNHLPQLIEFALTVARNIEYDESVRIIALQFLIWVATYKKAKIQRLKLIGPIIQELMPIGTEDDPEDIHEESPSRMSFRVINSFAMKLPPQQVFPIAMDFITTYVQNSDPKFRKAGMMAFAVLIEGCADYMRPKFNDLLPIICTGLRDPEIIVRRGACLALSCLAEELDQEVATNHATLLPLLFELTNDTSTEIVKQACNALDLILEGLGDDILQYLPALMERLLILMDNGANEIKDTVIAAIGSAAHASGEEFKPYFQGVIDRLRILMTLSQTDEDIILRGVATDTVGAIAEAVGKEMIQPYVDDIMRLAIEGLHKDSTRLRECSYCLFAVLSRVFKEEFASYLSTIMPQLIKSCQMEEHTILSVGAEEDLSCDLDIDDEEDTEITIGSAVVDEKEIAAEAIGEIFENTRSHFLPYVESTLKELIELSNHHSESVRKVVVGSLFSFLATFYSMSNPAKWEPGLPVKVLIHENVYNMAKAVLSTVLTMWEDEESKLVVIQICSELADTIKICGPAIIADSVRPIAENVLLLYQKKAVCQQDNDDDEGLLDDDDEAEYDSLLINNASDLVAAMALVLGYDFVPYFKEYIHYITKYYKKTKPTSERSMAIGCLGEVTIGLKDGISEFTDQLLPLYLKALADEDEEVRSNAAFAVGLVCQHTRLDISSQYGDILSKLHPLFTGQSLLNATDNACGAVCRMIMACPQAVPMDQVLEVLLRTLPIKRDFEENEPVFKCICTLFRTNNSFVFNHIHDFLNIFAKVLSPPEDQLKDHTRQELIELIQALNQQFPDAVLRSSLGELIQF</sequence>
<dbReference type="InterPro" id="IPR000357">
    <property type="entry name" value="HEAT"/>
</dbReference>
<feature type="repeat" description="HEAT" evidence="9">
    <location>
        <begin position="936"/>
        <end position="974"/>
    </location>
</feature>
<keyword evidence="3" id="KW-0813">Transport</keyword>
<feature type="repeat" description="HEAT" evidence="9">
    <location>
        <begin position="445"/>
        <end position="483"/>
    </location>
</feature>
<dbReference type="EMBL" id="QKWP01000932">
    <property type="protein sequence ID" value="RIB13346.1"/>
    <property type="molecule type" value="Genomic_DNA"/>
</dbReference>
<dbReference type="Pfam" id="PF02985">
    <property type="entry name" value="HEAT"/>
    <property type="match status" value="1"/>
</dbReference>